<dbReference type="Proteomes" id="UP000326554">
    <property type="component" value="Unassembled WGS sequence"/>
</dbReference>
<evidence type="ECO:0000313" key="3">
    <source>
        <dbReference type="EMBL" id="KAA9009286.1"/>
    </source>
</evidence>
<evidence type="ECO:0000259" key="2">
    <source>
        <dbReference type="Pfam" id="PF09976"/>
    </source>
</evidence>
<sequence>MSNNESFIDEVSEEVRRDRLYGYFRKYGWIALLVVLLIVGGTAWQQWSQSRSQAEAQARGDALLTALEANEAEARAEALAQVEPEGPAAAVTRFLTASAQVEAGETRAAVETLNALSTDGDVSPIYRDLASLKALMIDDSLDPAERASALEPLTAPGAPFRLVAQEQRALALIAAGETETALEALRSIIGDAEVTQGLRDRATSLIVALGGELGEAVEAPPIVQD</sequence>
<keyword evidence="1" id="KW-1133">Transmembrane helix</keyword>
<dbReference type="AlphaFoldDB" id="A0A5J5GLQ1"/>
<keyword evidence="4" id="KW-1185">Reference proteome</keyword>
<name>A0A5J5GLQ1_9RHOB</name>
<accession>A0A5J5GLQ1</accession>
<evidence type="ECO:0000313" key="4">
    <source>
        <dbReference type="Proteomes" id="UP000326554"/>
    </source>
</evidence>
<keyword evidence="1" id="KW-0812">Transmembrane</keyword>
<gene>
    <name evidence="3" type="ORF">F3S47_08545</name>
</gene>
<comment type="caution">
    <text evidence="3">The sequence shown here is derived from an EMBL/GenBank/DDBJ whole genome shotgun (WGS) entry which is preliminary data.</text>
</comment>
<organism evidence="3 4">
    <name type="scientific">Histidinibacterium aquaticum</name>
    <dbReference type="NCBI Taxonomy" id="2613962"/>
    <lineage>
        <taxon>Bacteria</taxon>
        <taxon>Pseudomonadati</taxon>
        <taxon>Pseudomonadota</taxon>
        <taxon>Alphaproteobacteria</taxon>
        <taxon>Rhodobacterales</taxon>
        <taxon>Paracoccaceae</taxon>
        <taxon>Histidinibacterium</taxon>
    </lineage>
</organism>
<dbReference type="Pfam" id="PF09976">
    <property type="entry name" value="TPR_21"/>
    <property type="match status" value="1"/>
</dbReference>
<feature type="domain" description="Ancillary SecYEG translocon subunit/Cell division coordinator CpoB TPR" evidence="2">
    <location>
        <begin position="23"/>
        <end position="186"/>
    </location>
</feature>
<dbReference type="InterPro" id="IPR018704">
    <property type="entry name" value="SecYEG/CpoB_TPR"/>
</dbReference>
<evidence type="ECO:0000256" key="1">
    <source>
        <dbReference type="SAM" id="Phobius"/>
    </source>
</evidence>
<reference evidence="3 4" key="1">
    <citation type="submission" date="2019-09" db="EMBL/GenBank/DDBJ databases">
        <authorList>
            <person name="Park J.-S."/>
            <person name="Choi H.-J."/>
        </authorList>
    </citation>
    <scope>NUCLEOTIDE SEQUENCE [LARGE SCALE GENOMIC DNA]</scope>
    <source>
        <strain evidence="3 4">176SS1-4</strain>
    </source>
</reference>
<proteinExistence type="predicted"/>
<keyword evidence="1" id="KW-0472">Membrane</keyword>
<dbReference type="RefSeq" id="WP_150444819.1">
    <property type="nucleotide sequence ID" value="NZ_VYQE01000002.1"/>
</dbReference>
<protein>
    <submittedName>
        <fullName evidence="3">Tetratricopeptide repeat protein</fullName>
    </submittedName>
</protein>
<dbReference type="EMBL" id="VYQE01000002">
    <property type="protein sequence ID" value="KAA9009286.1"/>
    <property type="molecule type" value="Genomic_DNA"/>
</dbReference>
<feature type="transmembrane region" description="Helical" evidence="1">
    <location>
        <begin position="27"/>
        <end position="47"/>
    </location>
</feature>